<reference evidence="13 14" key="2">
    <citation type="journal article" date="2012" name="Open Biol.">
        <title>Characteristics of nucleosomes and linker DNA regions on the genome of the basidiomycete Mixia osmundae revealed by mono- and dinucleosome mapping.</title>
        <authorList>
            <person name="Nishida H."/>
            <person name="Kondo S."/>
            <person name="Matsumoto T."/>
            <person name="Suzuki Y."/>
            <person name="Yoshikawa H."/>
            <person name="Taylor T.D."/>
            <person name="Sugiyama J."/>
        </authorList>
    </citation>
    <scope>NUCLEOTIDE SEQUENCE [LARGE SCALE GENOMIC DNA]</scope>
    <source>
        <strain evidence="14">CBS 9802 / IAM 14324 / JCM 22182 / KY 12970</strain>
    </source>
</reference>
<evidence type="ECO:0000313" key="13">
    <source>
        <dbReference type="EMBL" id="GAA94818.1"/>
    </source>
</evidence>
<dbReference type="RefSeq" id="XP_014565052.1">
    <property type="nucleotide sequence ID" value="XM_014709566.1"/>
</dbReference>
<evidence type="ECO:0000259" key="12">
    <source>
        <dbReference type="Pfam" id="PF01545"/>
    </source>
</evidence>
<keyword evidence="9" id="KW-0697">Rotamase</keyword>
<dbReference type="InterPro" id="IPR058533">
    <property type="entry name" value="Cation_efflux_TM"/>
</dbReference>
<keyword evidence="14" id="KW-1185">Reference proteome</keyword>
<dbReference type="NCBIfam" id="TIGR01297">
    <property type="entry name" value="CDF"/>
    <property type="match status" value="1"/>
</dbReference>
<evidence type="ECO:0000256" key="7">
    <source>
        <dbReference type="ARBA" id="ARBA00022692"/>
    </source>
</evidence>
<dbReference type="GO" id="GO:0005737">
    <property type="term" value="C:cytoplasm"/>
    <property type="evidence" value="ECO:0007669"/>
    <property type="project" value="UniProtKB-SubCell"/>
</dbReference>
<dbReference type="HOGENOM" id="CLU_367635_0_0_1"/>
<comment type="subcellular location">
    <subcellularLocation>
        <location evidence="3">Cytoplasm</location>
    </subcellularLocation>
    <subcellularLocation>
        <location evidence="2">Membrane</location>
        <topology evidence="2">Multi-pass membrane protein</topology>
    </subcellularLocation>
</comment>
<dbReference type="CDD" id="cd04087">
    <property type="entry name" value="PTPA"/>
    <property type="match status" value="1"/>
</dbReference>
<dbReference type="GO" id="GO:0005634">
    <property type="term" value="C:nucleus"/>
    <property type="evidence" value="ECO:0007669"/>
    <property type="project" value="TreeGrafter"/>
</dbReference>
<dbReference type="SUPFAM" id="SSF161111">
    <property type="entry name" value="Cation efflux protein transmembrane domain-like"/>
    <property type="match status" value="1"/>
</dbReference>
<organism evidence="13 14">
    <name type="scientific">Mixia osmundae (strain CBS 9802 / IAM 14324 / JCM 22182 / KY 12970)</name>
    <dbReference type="NCBI Taxonomy" id="764103"/>
    <lineage>
        <taxon>Eukaryota</taxon>
        <taxon>Fungi</taxon>
        <taxon>Dikarya</taxon>
        <taxon>Basidiomycota</taxon>
        <taxon>Pucciniomycotina</taxon>
        <taxon>Mixiomycetes</taxon>
        <taxon>Mixiales</taxon>
        <taxon>Mixiaceae</taxon>
        <taxon>Mixia</taxon>
    </lineage>
</organism>
<dbReference type="GO" id="GO:0016020">
    <property type="term" value="C:membrane"/>
    <property type="evidence" value="ECO:0007669"/>
    <property type="project" value="UniProtKB-SubCell"/>
</dbReference>
<dbReference type="InterPro" id="IPR002524">
    <property type="entry name" value="Cation_efflux"/>
</dbReference>
<evidence type="ECO:0000256" key="9">
    <source>
        <dbReference type="ARBA" id="ARBA00023110"/>
    </source>
</evidence>
<dbReference type="Pfam" id="PF03095">
    <property type="entry name" value="PTPA"/>
    <property type="match status" value="1"/>
</dbReference>
<evidence type="ECO:0000256" key="3">
    <source>
        <dbReference type="ARBA" id="ARBA00004496"/>
    </source>
</evidence>
<evidence type="ECO:0000256" key="10">
    <source>
        <dbReference type="ARBA" id="ARBA00023136"/>
    </source>
</evidence>
<dbReference type="Gene3D" id="1.20.120.1150">
    <property type="match status" value="1"/>
</dbReference>
<dbReference type="eggNOG" id="KOG2867">
    <property type="taxonomic scope" value="Eukaryota"/>
</dbReference>
<keyword evidence="7" id="KW-0812">Transmembrane</keyword>
<dbReference type="GO" id="GO:0030003">
    <property type="term" value="P:intracellular monoatomic cation homeostasis"/>
    <property type="evidence" value="ECO:0007669"/>
    <property type="project" value="UniProtKB-ARBA"/>
</dbReference>
<dbReference type="FunFam" id="1.20.120.1150:FF:000002">
    <property type="entry name" value="Serine/threonine-protein phosphatase 2A activator"/>
    <property type="match status" value="1"/>
</dbReference>
<dbReference type="AlphaFoldDB" id="G7DW12"/>
<dbReference type="eggNOG" id="KOG1485">
    <property type="taxonomic scope" value="Eukaryota"/>
</dbReference>
<evidence type="ECO:0000256" key="4">
    <source>
        <dbReference type="ARBA" id="ARBA00011019"/>
    </source>
</evidence>
<dbReference type="Gene3D" id="3.30.70.1350">
    <property type="entry name" value="Cation efflux protein, cytoplasmic domain"/>
    <property type="match status" value="1"/>
</dbReference>
<dbReference type="Pfam" id="PF01545">
    <property type="entry name" value="Cation_efflux"/>
    <property type="match status" value="1"/>
</dbReference>
<dbReference type="OrthoDB" id="16120at2759"/>
<accession>G7DW12</accession>
<dbReference type="EC" id="5.2.1.8" evidence="5"/>
<dbReference type="GO" id="GO:0008324">
    <property type="term" value="F:monoatomic cation transmembrane transporter activity"/>
    <property type="evidence" value="ECO:0007669"/>
    <property type="project" value="InterPro"/>
</dbReference>
<comment type="caution">
    <text evidence="13">The sequence shown here is derived from an EMBL/GenBank/DDBJ whole genome shotgun (WGS) entry which is preliminary data.</text>
</comment>
<dbReference type="PANTHER" id="PTHR10012">
    <property type="entry name" value="SERINE/THREONINE-PROTEIN PHOSPHATASE 2A REGULATORY SUBUNIT B"/>
    <property type="match status" value="1"/>
</dbReference>
<dbReference type="GO" id="GO:0008160">
    <property type="term" value="F:protein tyrosine phosphatase activator activity"/>
    <property type="evidence" value="ECO:0007669"/>
    <property type="project" value="TreeGrafter"/>
</dbReference>
<keyword evidence="6" id="KW-0963">Cytoplasm</keyword>
<dbReference type="EMBL" id="BABT02000047">
    <property type="protein sequence ID" value="GAA94818.1"/>
    <property type="molecule type" value="Genomic_DNA"/>
</dbReference>
<dbReference type="InParanoid" id="G7DW12"/>
<dbReference type="STRING" id="764103.G7DW12"/>
<dbReference type="InterPro" id="IPR043170">
    <property type="entry name" value="PTPA_C_lid"/>
</dbReference>
<evidence type="ECO:0000313" key="14">
    <source>
        <dbReference type="Proteomes" id="UP000009131"/>
    </source>
</evidence>
<dbReference type="InterPro" id="IPR027469">
    <property type="entry name" value="Cation_efflux_TMD_sf"/>
</dbReference>
<evidence type="ECO:0000256" key="8">
    <source>
        <dbReference type="ARBA" id="ARBA00022989"/>
    </source>
</evidence>
<keyword evidence="10" id="KW-0472">Membrane</keyword>
<evidence type="ECO:0000256" key="11">
    <source>
        <dbReference type="ARBA" id="ARBA00023235"/>
    </source>
</evidence>
<keyword evidence="8" id="KW-1133">Transmembrane helix</keyword>
<evidence type="ECO:0000256" key="2">
    <source>
        <dbReference type="ARBA" id="ARBA00004141"/>
    </source>
</evidence>
<feature type="domain" description="Cation efflux protein transmembrane" evidence="12">
    <location>
        <begin position="92"/>
        <end position="315"/>
    </location>
</feature>
<proteinExistence type="inferred from homology"/>
<dbReference type="GO" id="GO:0003755">
    <property type="term" value="F:peptidyl-prolyl cis-trans isomerase activity"/>
    <property type="evidence" value="ECO:0007669"/>
    <property type="project" value="UniProtKB-KW"/>
</dbReference>
<dbReference type="GO" id="GO:0007052">
    <property type="term" value="P:mitotic spindle organization"/>
    <property type="evidence" value="ECO:0007669"/>
    <property type="project" value="TreeGrafter"/>
</dbReference>
<evidence type="ECO:0000256" key="1">
    <source>
        <dbReference type="ARBA" id="ARBA00000971"/>
    </source>
</evidence>
<dbReference type="Gene3D" id="1.20.1510.10">
    <property type="entry name" value="Cation efflux protein transmembrane domain"/>
    <property type="match status" value="1"/>
</dbReference>
<dbReference type="GO" id="GO:0000159">
    <property type="term" value="C:protein phosphatase type 2A complex"/>
    <property type="evidence" value="ECO:0007669"/>
    <property type="project" value="TreeGrafter"/>
</dbReference>
<dbReference type="InterPro" id="IPR036837">
    <property type="entry name" value="Cation_efflux_CTD_sf"/>
</dbReference>
<comment type="catalytic activity">
    <reaction evidence="1">
        <text>[protein]-peptidylproline (omega=180) = [protein]-peptidylproline (omega=0)</text>
        <dbReference type="Rhea" id="RHEA:16237"/>
        <dbReference type="Rhea" id="RHEA-COMP:10747"/>
        <dbReference type="Rhea" id="RHEA-COMP:10748"/>
        <dbReference type="ChEBI" id="CHEBI:83833"/>
        <dbReference type="ChEBI" id="CHEBI:83834"/>
        <dbReference type="EC" id="5.2.1.8"/>
    </reaction>
</comment>
<dbReference type="Proteomes" id="UP000009131">
    <property type="component" value="Unassembled WGS sequence"/>
</dbReference>
<protein>
    <recommendedName>
        <fullName evidence="5">peptidylprolyl isomerase</fullName>
        <ecNumber evidence="5">5.2.1.8</ecNumber>
    </recommendedName>
</protein>
<keyword evidence="11" id="KW-0413">Isomerase</keyword>
<dbReference type="PANTHER" id="PTHR10012:SF0">
    <property type="entry name" value="SERINE_THREONINE-PROTEIN PHOSPHATASE 2A ACTIVATOR"/>
    <property type="match status" value="1"/>
</dbReference>
<dbReference type="GO" id="GO:0098771">
    <property type="term" value="P:inorganic ion homeostasis"/>
    <property type="evidence" value="ECO:0007669"/>
    <property type="project" value="UniProtKB-ARBA"/>
</dbReference>
<sequence>MLSCRACRAIESLPWTAVRLSQRHYSPSVTRSAVLISRSSARVRRQIDSRQLVPSQRRWHAGHAHEGHQEETAEALLAAVKGKGDAGSRITLIGLASNVSLVLAKGVGGYLTNSAALIADAAHSLSDLLADFVVLASWRISRRPPSRLYPFGMGKFESIGSLSISILLIGGALAIGSHSWHLLVCALEASDQAALADWGRFLLPSVLEFGHSHAHHQSDSLLNPHAMWFAAASLGIKEWVYRATAKVAIQERSNVLMANAIHHRVDAYTSGVALVAIGGSALGYPLLDPLGGLLVSALILRQGAGVGLAALKELVDRSDDPSFTTKLETWLLAQRNPTVVRAAADSPQVPPSAVEADRHAPVQCADDQHRFDSPATSVQQHDHDHAHHQERAAIHRQADLPILCVCETRLYKAGGFKLVDLLLLVPEGLSVVEAYQLEVELTRRLKNDFKGVQEVVPSEPVRKIHTDSDIAAWKRSPAYKRIYLMMLRLNASVYRQPLPKTTSLSPTVQRIAAILDMIATWADEMPLDTGPQRFGNTAFRKWSARLHERGKELHVDAMPAEYHTALPELLHHFEGSFGSASRLDFGTGHELSFLAYLTILHLLRLLEPADERDTVFVLFVKYLAICQTLQKKYNLEPAGSKGAWGLDDHFHLAYLFGSSQLIDHPEHTPSEILQPIVVRKACDSFIFFRCIAHVTDLKRAAFREHSPLLYSIATTVASWSKVNSGMIKMWSAEVLEKAPVVQHFYFGQLLPWLSSPSK</sequence>
<evidence type="ECO:0000256" key="6">
    <source>
        <dbReference type="ARBA" id="ARBA00022490"/>
    </source>
</evidence>
<gene>
    <name evidence="13" type="primary">Mo01472</name>
    <name evidence="13" type="ORF">E5Q_01472</name>
</gene>
<name>G7DW12_MIXOS</name>
<dbReference type="SUPFAM" id="SSF140984">
    <property type="entry name" value="PTPA-like"/>
    <property type="match status" value="1"/>
</dbReference>
<evidence type="ECO:0000256" key="5">
    <source>
        <dbReference type="ARBA" id="ARBA00013194"/>
    </source>
</evidence>
<reference evidence="13 14" key="1">
    <citation type="journal article" date="2011" name="J. Gen. Appl. Microbiol.">
        <title>Draft genome sequencing of the enigmatic basidiomycete Mixia osmundae.</title>
        <authorList>
            <person name="Nishida H."/>
            <person name="Nagatsuka Y."/>
            <person name="Sugiyama J."/>
        </authorList>
    </citation>
    <scope>NUCLEOTIDE SEQUENCE [LARGE SCALE GENOMIC DNA]</scope>
    <source>
        <strain evidence="14">CBS 9802 / IAM 14324 / JCM 22182 / KY 12970</strain>
    </source>
</reference>
<dbReference type="InterPro" id="IPR037218">
    <property type="entry name" value="PTPA_sf"/>
</dbReference>
<comment type="similarity">
    <text evidence="4">Belongs to the PTPA-type PPIase family.</text>
</comment>
<dbReference type="InterPro" id="IPR004327">
    <property type="entry name" value="Phstyr_phstse_ac"/>
</dbReference>